<dbReference type="GO" id="GO:0046872">
    <property type="term" value="F:metal ion binding"/>
    <property type="evidence" value="ECO:0007669"/>
    <property type="project" value="UniProtKB-KW"/>
</dbReference>
<evidence type="ECO:0000256" key="2">
    <source>
        <dbReference type="ARBA" id="ARBA00023004"/>
    </source>
</evidence>
<name>A0AAX4HRM0_9BACT</name>
<dbReference type="Gene3D" id="3.80.30.30">
    <property type="match status" value="1"/>
</dbReference>
<accession>A0AAX4HRM0</accession>
<dbReference type="KEGG" id="psti:SOO65_03980"/>
<proteinExistence type="predicted"/>
<evidence type="ECO:0000313" key="4">
    <source>
        <dbReference type="EMBL" id="WPU65897.1"/>
    </source>
</evidence>
<protein>
    <recommendedName>
        <fullName evidence="6">DNA repair photolyase</fullName>
    </recommendedName>
</protein>
<dbReference type="EMBL" id="CP139487">
    <property type="protein sequence ID" value="WPU65897.1"/>
    <property type="molecule type" value="Genomic_DNA"/>
</dbReference>
<dbReference type="AlphaFoldDB" id="A0AAX4HRM0"/>
<dbReference type="GO" id="GO:0003824">
    <property type="term" value="F:catalytic activity"/>
    <property type="evidence" value="ECO:0007669"/>
    <property type="project" value="InterPro"/>
</dbReference>
<dbReference type="SUPFAM" id="SSF102114">
    <property type="entry name" value="Radical SAM enzymes"/>
    <property type="match status" value="1"/>
</dbReference>
<dbReference type="PANTHER" id="PTHR43432">
    <property type="entry name" value="SLR0285 PROTEIN"/>
    <property type="match status" value="1"/>
</dbReference>
<dbReference type="InterPro" id="IPR040086">
    <property type="entry name" value="MJ0683-like"/>
</dbReference>
<dbReference type="InterPro" id="IPR058240">
    <property type="entry name" value="rSAM_sf"/>
</dbReference>
<organism evidence="4 5">
    <name type="scientific">Peredibacter starrii</name>
    <dbReference type="NCBI Taxonomy" id="28202"/>
    <lineage>
        <taxon>Bacteria</taxon>
        <taxon>Pseudomonadati</taxon>
        <taxon>Bdellovibrionota</taxon>
        <taxon>Bacteriovoracia</taxon>
        <taxon>Bacteriovoracales</taxon>
        <taxon>Bacteriovoracaceae</taxon>
        <taxon>Peredibacter</taxon>
    </lineage>
</organism>
<evidence type="ECO:0008006" key="6">
    <source>
        <dbReference type="Google" id="ProtNLM"/>
    </source>
</evidence>
<keyword evidence="5" id="KW-1185">Reference proteome</keyword>
<keyword evidence="1" id="KW-0479">Metal-binding</keyword>
<dbReference type="PANTHER" id="PTHR43432:SF3">
    <property type="entry name" value="SLR0285 PROTEIN"/>
    <property type="match status" value="1"/>
</dbReference>
<evidence type="ECO:0000313" key="5">
    <source>
        <dbReference type="Proteomes" id="UP001324634"/>
    </source>
</evidence>
<dbReference type="SFLD" id="SFLDS00029">
    <property type="entry name" value="Radical_SAM"/>
    <property type="match status" value="1"/>
</dbReference>
<dbReference type="Proteomes" id="UP001324634">
    <property type="component" value="Chromosome"/>
</dbReference>
<sequence length="477" mass="55544">MSTTMTPENNNVVTLPFTGLPSEERKLPIPEIPTPKSDKIFEQVEKLKKVSSYKSQFDYDTYRKLELRFGLEQPRGGIVFNTPFKLVNSHTTCQQCLYAFELDTYGRGCTHDCVYCYAKAELTVHGYWNKPFPMPVDVSDIWKTFYTVFETDKNSKWRSVMEKRVPLRIGSMSDSFMHMDQKYGVTKELLRILDYYKYPYLVFTRSDLVAHDDYMNLLNPDLCSVQMSISSTNDEMNKLIEKGAPSAKRRLKALQKLTQNGFWTTVRLNPFFPIYADGYFTNPNFDRDNMPEPFHYSSFEMIDEIAQYGVQSILAGIVRLSSFGLNQMESAIGRDLHALYRPETKKQSGFVNETNKKSRDFHYSDEEIRAYYERIHAKCLQNGIQFTTCYIGNGETHFWKDQDLWTNKKDCCNAIDRVKSFANIDTSRDISWEQRMKFTNHKLLKPVKEETLHIPLGQPLQITTGSVEINKDFGFEI</sequence>
<dbReference type="RefSeq" id="WP_321397301.1">
    <property type="nucleotide sequence ID" value="NZ_CP139487.1"/>
</dbReference>
<dbReference type="InterPro" id="IPR007197">
    <property type="entry name" value="rSAM"/>
</dbReference>
<dbReference type="GO" id="GO:0051536">
    <property type="term" value="F:iron-sulfur cluster binding"/>
    <property type="evidence" value="ECO:0007669"/>
    <property type="project" value="UniProtKB-KW"/>
</dbReference>
<dbReference type="SFLD" id="SFLDG01084">
    <property type="entry name" value="Uncharacterised_Radical_SAM_Su"/>
    <property type="match status" value="1"/>
</dbReference>
<evidence type="ECO:0000256" key="3">
    <source>
        <dbReference type="ARBA" id="ARBA00023014"/>
    </source>
</evidence>
<keyword evidence="3" id="KW-0411">Iron-sulfur</keyword>
<gene>
    <name evidence="4" type="ORF">SOO65_03980</name>
</gene>
<reference evidence="4 5" key="1">
    <citation type="submission" date="2023-11" db="EMBL/GenBank/DDBJ databases">
        <title>Peredibacter starrii A3.12.</title>
        <authorList>
            <person name="Mitchell R.J."/>
        </authorList>
    </citation>
    <scope>NUCLEOTIDE SEQUENCE [LARGE SCALE GENOMIC DNA]</scope>
    <source>
        <strain evidence="4 5">A3.12</strain>
    </source>
</reference>
<evidence type="ECO:0000256" key="1">
    <source>
        <dbReference type="ARBA" id="ARBA00022723"/>
    </source>
</evidence>
<keyword evidence="2" id="KW-0408">Iron</keyword>